<name>A0A4R0G258_9ENTR</name>
<accession>A0A4R0G258</accession>
<dbReference type="InterPro" id="IPR051018">
    <property type="entry name" value="Bacteriophage_GH24"/>
</dbReference>
<gene>
    <name evidence="2" type="ORF">E0L20_18440</name>
    <name evidence="3" type="ORF">VPX56_21645</name>
</gene>
<dbReference type="PANTHER" id="PTHR38107">
    <property type="match status" value="1"/>
</dbReference>
<protein>
    <recommendedName>
        <fullName evidence="1">Lysozyme</fullName>
        <ecNumber evidence="1">3.2.1.17</ecNumber>
    </recommendedName>
</protein>
<dbReference type="EMBL" id="CP142124">
    <property type="protein sequence ID" value="WRW31323.1"/>
    <property type="molecule type" value="Genomic_DNA"/>
</dbReference>
<reference evidence="2 4" key="1">
    <citation type="submission" date="2019-02" db="EMBL/GenBank/DDBJ databases">
        <title>The draft genome of Enterobacter spp. strains.</title>
        <authorList>
            <person name="Wang C."/>
            <person name="Feng Y."/>
            <person name="Zong Z."/>
        </authorList>
    </citation>
    <scope>NUCLEOTIDE SEQUENCE [LARGE SCALE GENOMIC DNA]</scope>
    <source>
        <strain evidence="2 4">WCHEW120002</strain>
    </source>
</reference>
<dbReference type="RefSeq" id="WP_131635213.1">
    <property type="nucleotide sequence ID" value="NZ_CP142124.1"/>
</dbReference>
<dbReference type="EC" id="3.2.1.17" evidence="1"/>
<keyword evidence="1" id="KW-0378">Hydrolase</keyword>
<keyword evidence="1" id="KW-0326">Glycosidase</keyword>
<dbReference type="PANTHER" id="PTHR38107:SF3">
    <property type="entry name" value="LYSOZYME RRRD-RELATED"/>
    <property type="match status" value="1"/>
</dbReference>
<keyword evidence="1" id="KW-0081">Bacteriolytic enzyme</keyword>
<dbReference type="Pfam" id="PF00959">
    <property type="entry name" value="Phage_lysozyme"/>
    <property type="match status" value="1"/>
</dbReference>
<sequence>MKGYPLKISSSAITLIKKQQGLSLEKYCDNKGLWVIGYGHVIREWEHFPKLITPLQAEYLLFDDLELCETLLRENGTRPLTPQQHDTVVMLIFGAGDISSLSHEILQAITRV</sequence>
<reference evidence="3 5" key="2">
    <citation type="submission" date="2024-01" db="EMBL/GenBank/DDBJ databases">
        <title>AV1 has a protective and therapeutic effect against plant viruses.</title>
        <authorList>
            <person name="Wang F."/>
        </authorList>
    </citation>
    <scope>NUCLEOTIDE SEQUENCE [LARGE SCALE GENOMIC DNA]</scope>
    <source>
        <strain evidence="3 5">AV1</strain>
    </source>
</reference>
<evidence type="ECO:0000313" key="4">
    <source>
        <dbReference type="Proteomes" id="UP000291424"/>
    </source>
</evidence>
<evidence type="ECO:0000313" key="5">
    <source>
        <dbReference type="Proteomes" id="UP001330482"/>
    </source>
</evidence>
<comment type="catalytic activity">
    <reaction evidence="1">
        <text>Hydrolysis of (1-&gt;4)-beta-linkages between N-acetylmuramic acid and N-acetyl-D-glucosamine residues in a peptidoglycan and between N-acetyl-D-glucosamine residues in chitodextrins.</text>
        <dbReference type="EC" id="3.2.1.17"/>
    </reaction>
</comment>
<keyword evidence="5" id="KW-1185">Reference proteome</keyword>
<dbReference type="Gene3D" id="1.10.1740.240">
    <property type="match status" value="1"/>
</dbReference>
<dbReference type="AlphaFoldDB" id="A0A4R0G258"/>
<evidence type="ECO:0000313" key="2">
    <source>
        <dbReference type="EMBL" id="TCB90654.1"/>
    </source>
</evidence>
<dbReference type="Proteomes" id="UP001330482">
    <property type="component" value="Chromosome"/>
</dbReference>
<evidence type="ECO:0000313" key="3">
    <source>
        <dbReference type="EMBL" id="WRW31323.1"/>
    </source>
</evidence>
<organism evidence="2 4">
    <name type="scientific">Enterobacter wuhouensis</name>
    <dbReference type="NCBI Taxonomy" id="2529381"/>
    <lineage>
        <taxon>Bacteria</taxon>
        <taxon>Pseudomonadati</taxon>
        <taxon>Pseudomonadota</taxon>
        <taxon>Gammaproteobacteria</taxon>
        <taxon>Enterobacterales</taxon>
        <taxon>Enterobacteriaceae</taxon>
        <taxon>Enterobacter</taxon>
    </lineage>
</organism>
<dbReference type="GO" id="GO:0009253">
    <property type="term" value="P:peptidoglycan catabolic process"/>
    <property type="evidence" value="ECO:0007669"/>
    <property type="project" value="InterPro"/>
</dbReference>
<dbReference type="GO" id="GO:0031640">
    <property type="term" value="P:killing of cells of another organism"/>
    <property type="evidence" value="ECO:0007669"/>
    <property type="project" value="UniProtKB-KW"/>
</dbReference>
<dbReference type="GO" id="GO:0042742">
    <property type="term" value="P:defense response to bacterium"/>
    <property type="evidence" value="ECO:0007669"/>
    <property type="project" value="UniProtKB-KW"/>
</dbReference>
<dbReference type="GO" id="GO:0016998">
    <property type="term" value="P:cell wall macromolecule catabolic process"/>
    <property type="evidence" value="ECO:0007669"/>
    <property type="project" value="InterPro"/>
</dbReference>
<evidence type="ECO:0000256" key="1">
    <source>
        <dbReference type="RuleBase" id="RU003788"/>
    </source>
</evidence>
<proteinExistence type="inferred from homology"/>
<dbReference type="Proteomes" id="UP000291424">
    <property type="component" value="Unassembled WGS sequence"/>
</dbReference>
<dbReference type="InterPro" id="IPR023346">
    <property type="entry name" value="Lysozyme-like_dom_sf"/>
</dbReference>
<dbReference type="EMBL" id="SJOO01000009">
    <property type="protein sequence ID" value="TCB90654.1"/>
    <property type="molecule type" value="Genomic_DNA"/>
</dbReference>
<dbReference type="OrthoDB" id="8141296at2"/>
<dbReference type="GO" id="GO:0003796">
    <property type="term" value="F:lysozyme activity"/>
    <property type="evidence" value="ECO:0007669"/>
    <property type="project" value="UniProtKB-EC"/>
</dbReference>
<comment type="similarity">
    <text evidence="1">Belongs to the glycosyl hydrolase 24 family.</text>
</comment>
<dbReference type="SUPFAM" id="SSF53955">
    <property type="entry name" value="Lysozyme-like"/>
    <property type="match status" value="1"/>
</dbReference>
<keyword evidence="1" id="KW-0929">Antimicrobial</keyword>
<dbReference type="InterPro" id="IPR002196">
    <property type="entry name" value="Glyco_hydro_24"/>
</dbReference>